<comment type="caution">
    <text evidence="2">The sequence shown here is derived from an EMBL/GenBank/DDBJ whole genome shotgun (WGS) entry which is preliminary data.</text>
</comment>
<proteinExistence type="predicted"/>
<dbReference type="GeneID" id="84904684"/>
<evidence type="ECO:0000313" key="2">
    <source>
        <dbReference type="EMBL" id="EEE17607.1"/>
    </source>
</evidence>
<keyword evidence="1" id="KW-1133">Transmembrane helix</keyword>
<dbReference type="RefSeq" id="WP_003149638.1">
    <property type="nucleotide sequence ID" value="NZ_ACFE01000002.1"/>
</dbReference>
<feature type="transmembrane region" description="Helical" evidence="1">
    <location>
        <begin position="173"/>
        <end position="192"/>
    </location>
</feature>
<feature type="transmembrane region" description="Helical" evidence="1">
    <location>
        <begin position="122"/>
        <end position="140"/>
    </location>
</feature>
<accession>B9CMG8</accession>
<name>B9CMG8_LANR4</name>
<organism evidence="2 3">
    <name type="scientific">Lancefieldella rimae (strain ATCC 49626 / DSM 7090 / CCUG 31168 / NBRC 15546 / VPI D140H-11A)</name>
    <name type="common">Atopobium rimae</name>
    <dbReference type="NCBI Taxonomy" id="553184"/>
    <lineage>
        <taxon>Bacteria</taxon>
        <taxon>Bacillati</taxon>
        <taxon>Actinomycetota</taxon>
        <taxon>Coriobacteriia</taxon>
        <taxon>Coriobacteriales</taxon>
        <taxon>Atopobiaceae</taxon>
        <taxon>Lancefieldella</taxon>
    </lineage>
</organism>
<evidence type="ECO:0000313" key="3">
    <source>
        <dbReference type="Proteomes" id="UP000004070"/>
    </source>
</evidence>
<keyword evidence="1" id="KW-0472">Membrane</keyword>
<feature type="transmembrane region" description="Helical" evidence="1">
    <location>
        <begin position="54"/>
        <end position="71"/>
    </location>
</feature>
<dbReference type="eggNOG" id="ENOG503107N">
    <property type="taxonomic scope" value="Bacteria"/>
</dbReference>
<reference evidence="2 3" key="1">
    <citation type="submission" date="2009-01" db="EMBL/GenBank/DDBJ databases">
        <authorList>
            <person name="Madupu R."/>
            <person name="Sebastian Y."/>
            <person name="Durkin A.S."/>
            <person name="Torralba M."/>
            <person name="Methe B."/>
            <person name="Sutton G.G."/>
            <person name="Strausberg R.L."/>
            <person name="Nelson K.E."/>
        </authorList>
    </citation>
    <scope>NUCLEOTIDE SEQUENCE [LARGE SCALE GENOMIC DNA]</scope>
    <source>
        <strain evidence="2 3">ATCC 49626</strain>
    </source>
</reference>
<feature type="transmembrane region" description="Helical" evidence="1">
    <location>
        <begin position="147"/>
        <end position="167"/>
    </location>
</feature>
<dbReference type="Proteomes" id="UP000004070">
    <property type="component" value="Unassembled WGS sequence"/>
</dbReference>
<dbReference type="EMBL" id="ACFE01000002">
    <property type="protein sequence ID" value="EEE17607.1"/>
    <property type="molecule type" value="Genomic_DNA"/>
</dbReference>
<feature type="transmembrane region" description="Helical" evidence="1">
    <location>
        <begin position="20"/>
        <end position="42"/>
    </location>
</feature>
<protein>
    <submittedName>
        <fullName evidence="2">Uncharacterized protein</fullName>
    </submittedName>
</protein>
<dbReference type="AlphaFoldDB" id="B9CMG8"/>
<evidence type="ECO:0000256" key="1">
    <source>
        <dbReference type="SAM" id="Phobius"/>
    </source>
</evidence>
<keyword evidence="1" id="KW-0812">Transmembrane</keyword>
<feature type="transmembrane region" description="Helical" evidence="1">
    <location>
        <begin position="76"/>
        <end position="93"/>
    </location>
</feature>
<gene>
    <name evidence="2" type="ORF">ATORI0001_1510</name>
</gene>
<sequence length="203" mass="22824">MGIVSVHTDKHQKLKQVDVIGGIVFAVLTVAIITVFFTNSTFFEWAFARHHNTLSWYIRPLFIIPIALGAFKRSYTITFASIFCLFTSMFWFPEPAVVDKSVDGFLNFEKTYLTSGWSPDKIVALIAIILFFIFLISTTWNRKWKWLLVVIAAGAVLKVIHSLVFSGEDALSIVKPAVLGLILCVATVVFFVRRRSNADNAGQ</sequence>